<dbReference type="GO" id="GO:0005763">
    <property type="term" value="C:mitochondrial small ribosomal subunit"/>
    <property type="evidence" value="ECO:0007669"/>
    <property type="project" value="TreeGrafter"/>
</dbReference>
<dbReference type="EMBL" id="VIIS01001378">
    <property type="protein sequence ID" value="KAF0299272.1"/>
    <property type="molecule type" value="Genomic_DNA"/>
</dbReference>
<dbReference type="Gene3D" id="3.30.230.10">
    <property type="match status" value="2"/>
</dbReference>
<proteinExistence type="inferred from homology"/>
<evidence type="ECO:0000256" key="4">
    <source>
        <dbReference type="SAM" id="MobiDB-lite"/>
    </source>
</evidence>
<dbReference type="GO" id="GO:0006412">
    <property type="term" value="P:translation"/>
    <property type="evidence" value="ECO:0007669"/>
    <property type="project" value="InterPro"/>
</dbReference>
<keyword evidence="6" id="KW-1185">Reference proteome</keyword>
<feature type="compositionally biased region" description="Basic residues" evidence="4">
    <location>
        <begin position="289"/>
        <end position="301"/>
    </location>
</feature>
<feature type="region of interest" description="Disordered" evidence="4">
    <location>
        <begin position="353"/>
        <end position="376"/>
    </location>
</feature>
<name>A0A6A4W8J3_AMPAM</name>
<evidence type="ECO:0000256" key="1">
    <source>
        <dbReference type="ARBA" id="ARBA00005251"/>
    </source>
</evidence>
<sequence>MSLGREQAGQVQQRPAKNTSKAMMAYLERATKHEEFMRKQVHEFEIGKRHLANMMGEDPEHFTQEDVDRAIEYLFPTGIFDKKARPKMRHPTEVFPQQKAAQFDATGRPFHTLFYTLKPNFYMTLYELVEKMNQLDRLQAKNDALGKLPDITQKLSLLGSEWLDIEELGKMLVETLKEPQYQEFVRAMNRLVEHPLAYHHKDFIFKYRKMLRVSNETDTVPELLFDSAGRPYMEATGYRKRAVARAVVHGRGSGRVTVNGLPLVHYCHRDGGRSGNQDVAQYDGPTQRYHGKRRRGHRKRTSFVPEPWKRPHPVQAPSSQAGAVRHAVSLALRSFVDKEMQETMRLAGLLTRDVRERERYKPGKKGSRKGRTWKKR</sequence>
<dbReference type="InterPro" id="IPR000754">
    <property type="entry name" value="Ribosomal_uS9"/>
</dbReference>
<keyword evidence="3" id="KW-0687">Ribonucleoprotein</keyword>
<reference evidence="5 6" key="1">
    <citation type="submission" date="2019-07" db="EMBL/GenBank/DDBJ databases">
        <title>Draft genome assembly of a fouling barnacle, Amphibalanus amphitrite (Darwin, 1854): The first reference genome for Thecostraca.</title>
        <authorList>
            <person name="Kim W."/>
        </authorList>
    </citation>
    <scope>NUCLEOTIDE SEQUENCE [LARGE SCALE GENOMIC DNA]</scope>
    <source>
        <strain evidence="5">SNU_AA5</strain>
        <tissue evidence="5">Soma without cirri and trophi</tissue>
    </source>
</reference>
<dbReference type="Pfam" id="PF00380">
    <property type="entry name" value="Ribosomal_S9"/>
    <property type="match status" value="1"/>
</dbReference>
<evidence type="ECO:0000256" key="2">
    <source>
        <dbReference type="ARBA" id="ARBA00022980"/>
    </source>
</evidence>
<dbReference type="PANTHER" id="PTHR21569:SF1">
    <property type="entry name" value="SMALL RIBOSOMAL SUBUNIT PROTEIN US9M"/>
    <property type="match status" value="1"/>
</dbReference>
<feature type="region of interest" description="Disordered" evidence="4">
    <location>
        <begin position="1"/>
        <end position="20"/>
    </location>
</feature>
<dbReference type="Proteomes" id="UP000440578">
    <property type="component" value="Unassembled WGS sequence"/>
</dbReference>
<evidence type="ECO:0000313" key="6">
    <source>
        <dbReference type="Proteomes" id="UP000440578"/>
    </source>
</evidence>
<organism evidence="5 6">
    <name type="scientific">Amphibalanus amphitrite</name>
    <name type="common">Striped barnacle</name>
    <name type="synonym">Balanus amphitrite</name>
    <dbReference type="NCBI Taxonomy" id="1232801"/>
    <lineage>
        <taxon>Eukaryota</taxon>
        <taxon>Metazoa</taxon>
        <taxon>Ecdysozoa</taxon>
        <taxon>Arthropoda</taxon>
        <taxon>Crustacea</taxon>
        <taxon>Multicrustacea</taxon>
        <taxon>Cirripedia</taxon>
        <taxon>Thoracica</taxon>
        <taxon>Thoracicalcarea</taxon>
        <taxon>Balanomorpha</taxon>
        <taxon>Balanoidea</taxon>
        <taxon>Balanidae</taxon>
        <taxon>Amphibalaninae</taxon>
        <taxon>Amphibalanus</taxon>
    </lineage>
</organism>
<dbReference type="GO" id="GO:0003735">
    <property type="term" value="F:structural constituent of ribosome"/>
    <property type="evidence" value="ECO:0007669"/>
    <property type="project" value="InterPro"/>
</dbReference>
<protein>
    <submittedName>
        <fullName evidence="5">28S ribosomal protein S9, mitochondrial</fullName>
    </submittedName>
</protein>
<accession>A0A6A4W8J3</accession>
<feature type="compositionally biased region" description="Basic residues" evidence="4">
    <location>
        <begin position="362"/>
        <end position="376"/>
    </location>
</feature>
<feature type="compositionally biased region" description="Polar residues" evidence="4">
    <location>
        <begin position="9"/>
        <end position="20"/>
    </location>
</feature>
<dbReference type="PANTHER" id="PTHR21569">
    <property type="entry name" value="RIBOSOMAL PROTEIN S9"/>
    <property type="match status" value="1"/>
</dbReference>
<dbReference type="InterPro" id="IPR014721">
    <property type="entry name" value="Ribsml_uS5_D2-typ_fold_subgr"/>
</dbReference>
<feature type="region of interest" description="Disordered" evidence="4">
    <location>
        <begin position="275"/>
        <end position="323"/>
    </location>
</feature>
<evidence type="ECO:0000256" key="3">
    <source>
        <dbReference type="ARBA" id="ARBA00023274"/>
    </source>
</evidence>
<dbReference type="OrthoDB" id="10254627at2759"/>
<dbReference type="AlphaFoldDB" id="A0A6A4W8J3"/>
<comment type="similarity">
    <text evidence="1">Belongs to the universal ribosomal protein uS9 family.</text>
</comment>
<dbReference type="GO" id="GO:0003723">
    <property type="term" value="F:RNA binding"/>
    <property type="evidence" value="ECO:0007669"/>
    <property type="project" value="TreeGrafter"/>
</dbReference>
<comment type="caution">
    <text evidence="5">The sequence shown here is derived from an EMBL/GenBank/DDBJ whole genome shotgun (WGS) entry which is preliminary data.</text>
</comment>
<gene>
    <name evidence="5" type="primary">MRPS9</name>
    <name evidence="5" type="ORF">FJT64_027925</name>
</gene>
<dbReference type="InterPro" id="IPR020568">
    <property type="entry name" value="Ribosomal_Su5_D2-typ_SF"/>
</dbReference>
<dbReference type="SUPFAM" id="SSF54211">
    <property type="entry name" value="Ribosomal protein S5 domain 2-like"/>
    <property type="match status" value="1"/>
</dbReference>
<keyword evidence="2 5" id="KW-0689">Ribosomal protein</keyword>
<evidence type="ECO:0000313" key="5">
    <source>
        <dbReference type="EMBL" id="KAF0299272.1"/>
    </source>
</evidence>